<protein>
    <submittedName>
        <fullName evidence="2">Uncharacterized protein</fullName>
    </submittedName>
</protein>
<evidence type="ECO:0000313" key="3">
    <source>
        <dbReference type="Proteomes" id="UP000541558"/>
    </source>
</evidence>
<accession>A0A8H5B930</accession>
<proteinExistence type="predicted"/>
<feature type="region of interest" description="Disordered" evidence="1">
    <location>
        <begin position="175"/>
        <end position="227"/>
    </location>
</feature>
<evidence type="ECO:0000313" key="2">
    <source>
        <dbReference type="EMBL" id="KAF5318921.1"/>
    </source>
</evidence>
<dbReference type="AlphaFoldDB" id="A0A8H5B930"/>
<reference evidence="2 3" key="1">
    <citation type="journal article" date="2020" name="ISME J.">
        <title>Uncovering the hidden diversity of litter-decomposition mechanisms in mushroom-forming fungi.</title>
        <authorList>
            <person name="Floudas D."/>
            <person name="Bentzer J."/>
            <person name="Ahren D."/>
            <person name="Johansson T."/>
            <person name="Persson P."/>
            <person name="Tunlid A."/>
        </authorList>
    </citation>
    <scope>NUCLEOTIDE SEQUENCE [LARGE SCALE GENOMIC DNA]</scope>
    <source>
        <strain evidence="2 3">CBS 175.51</strain>
    </source>
</reference>
<feature type="region of interest" description="Disordered" evidence="1">
    <location>
        <begin position="298"/>
        <end position="328"/>
    </location>
</feature>
<feature type="compositionally biased region" description="Basic and acidic residues" evidence="1">
    <location>
        <begin position="133"/>
        <end position="152"/>
    </location>
</feature>
<comment type="caution">
    <text evidence="2">The sequence shown here is derived from an EMBL/GenBank/DDBJ whole genome shotgun (WGS) entry which is preliminary data.</text>
</comment>
<gene>
    <name evidence="2" type="ORF">D9611_013673</name>
</gene>
<dbReference type="Proteomes" id="UP000541558">
    <property type="component" value="Unassembled WGS sequence"/>
</dbReference>
<feature type="compositionally biased region" description="Low complexity" evidence="1">
    <location>
        <begin position="302"/>
        <end position="324"/>
    </location>
</feature>
<dbReference type="EMBL" id="JAACJK010000176">
    <property type="protein sequence ID" value="KAF5318921.1"/>
    <property type="molecule type" value="Genomic_DNA"/>
</dbReference>
<organism evidence="2 3">
    <name type="scientific">Ephemerocybe angulata</name>
    <dbReference type="NCBI Taxonomy" id="980116"/>
    <lineage>
        <taxon>Eukaryota</taxon>
        <taxon>Fungi</taxon>
        <taxon>Dikarya</taxon>
        <taxon>Basidiomycota</taxon>
        <taxon>Agaricomycotina</taxon>
        <taxon>Agaricomycetes</taxon>
        <taxon>Agaricomycetidae</taxon>
        <taxon>Agaricales</taxon>
        <taxon>Agaricineae</taxon>
        <taxon>Psathyrellaceae</taxon>
        <taxon>Ephemerocybe</taxon>
    </lineage>
</organism>
<sequence>MNYTGMLPHIGRWVSVLRFNKQAGFFTLAITDTTGARRILKVAPATIRMCLKHDEAIGNNPTGDHAVEPLCKEFMEGFNEDPKCHSKFVYRDPLTKAWVVPHWRITPDVLDLDPPFPGHMGGHAYHAPQTRHQPRDYPDQYSPLDRDSSRIRKMVERHDRAFDVLLLDRERNLKSDRQRDHQVQRRYQRRDRGGPHHDNRGRRPMPMKPRRDNTAEPGQDFYIPGTDPEVDEIFRSIEGGFPRNYRDNEEILSPLLSPPSPLSTETTEHTAPAAITVSTANGETLEVGALSLEETARAFDIQPQPTNTPVPSTSTTTTNPRPTTSEALKNLNFRGNGRRRITRRAAATTAPEEEDQLAQEDVVMEAPGATATGNTVTA</sequence>
<feature type="region of interest" description="Disordered" evidence="1">
    <location>
        <begin position="120"/>
        <end position="152"/>
    </location>
</feature>
<name>A0A8H5B930_9AGAR</name>
<keyword evidence="3" id="KW-1185">Reference proteome</keyword>
<evidence type="ECO:0000256" key="1">
    <source>
        <dbReference type="SAM" id="MobiDB-lite"/>
    </source>
</evidence>